<dbReference type="GeneID" id="300208861"/>
<dbReference type="EMBL" id="LT629777">
    <property type="protein sequence ID" value="SDT09563.1"/>
    <property type="molecule type" value="Genomic_DNA"/>
</dbReference>
<dbReference type="AlphaFoldDB" id="A0A1H1XK87"/>
<dbReference type="Pfam" id="PF00512">
    <property type="entry name" value="HisKA"/>
    <property type="match status" value="1"/>
</dbReference>
<evidence type="ECO:0000313" key="16">
    <source>
        <dbReference type="EMBL" id="SDT09563.1"/>
    </source>
</evidence>
<dbReference type="InterPro" id="IPR036097">
    <property type="entry name" value="HisK_dim/P_sf"/>
</dbReference>
<reference evidence="17" key="1">
    <citation type="submission" date="2016-10" db="EMBL/GenBank/DDBJ databases">
        <authorList>
            <person name="Varghese N."/>
            <person name="Submissions S."/>
        </authorList>
    </citation>
    <scope>NUCLEOTIDE SEQUENCE [LARGE SCALE GENOMIC DNA]</scope>
    <source>
        <strain evidence="17">ATCC 23835</strain>
    </source>
</reference>
<gene>
    <name evidence="16" type="ORF">SAMN05216598_3945</name>
</gene>
<dbReference type="InterPro" id="IPR004358">
    <property type="entry name" value="Sig_transdc_His_kin-like_C"/>
</dbReference>
<dbReference type="CDD" id="cd00082">
    <property type="entry name" value="HisKA"/>
    <property type="match status" value="1"/>
</dbReference>
<evidence type="ECO:0000256" key="7">
    <source>
        <dbReference type="ARBA" id="ARBA00022741"/>
    </source>
</evidence>
<sequence>MISIRTRILAPTLLLVIVGSLTLAWLALRDSHREIEEIYDAQLVQSARLLQGLLEQQPLQTTDWGRLQAAFGRAMSQVGNEGHIHPYETLLTFQIWDGEGQLLSRSLDAPALAAPPPAGAHDFNEGNRQWCGFLLKDEQQGLQIWVGERDDLRQDLIQRIVQHTLWPTLLGLPVLVVVIWALLGWGLSPLQRLHRHLRRRAVDSLEPLQAGPLPPELLPMRATLDHLLEQLRTLLERERRFIADAAHELRTPLAVLDIHAQNAQAASTREEREEALAFLRQGVSRATRIVSQLLTMARLQPQQQPRQALNLAAVVREELAELTPLAWERQVELVLDCEDDIRLLADPTALSILLQNLVGNALNFAPAASEVQIVLERAGSCTRLRILDEGPGVSNELLGRLCDRFYSAGNPQGAGLGLSIVEVITRRLGGSLAFSNRTPRGLCVELRLPTPEPG</sequence>
<dbReference type="PANTHER" id="PTHR45436:SF14">
    <property type="entry name" value="SENSOR PROTEIN QSEC"/>
    <property type="match status" value="1"/>
</dbReference>
<evidence type="ECO:0000313" key="17">
    <source>
        <dbReference type="Proteomes" id="UP000199524"/>
    </source>
</evidence>
<dbReference type="PANTHER" id="PTHR45436">
    <property type="entry name" value="SENSOR HISTIDINE KINASE YKOH"/>
    <property type="match status" value="1"/>
</dbReference>
<feature type="domain" description="Histidine kinase" evidence="14">
    <location>
        <begin position="244"/>
        <end position="452"/>
    </location>
</feature>
<evidence type="ECO:0000256" key="2">
    <source>
        <dbReference type="ARBA" id="ARBA00004141"/>
    </source>
</evidence>
<evidence type="ECO:0000256" key="10">
    <source>
        <dbReference type="ARBA" id="ARBA00022989"/>
    </source>
</evidence>
<dbReference type="SMART" id="SM00388">
    <property type="entry name" value="HisKA"/>
    <property type="match status" value="1"/>
</dbReference>
<dbReference type="InterPro" id="IPR005467">
    <property type="entry name" value="His_kinase_dom"/>
</dbReference>
<dbReference type="PROSITE" id="PS50109">
    <property type="entry name" value="HIS_KIN"/>
    <property type="match status" value="1"/>
</dbReference>
<evidence type="ECO:0000256" key="4">
    <source>
        <dbReference type="ARBA" id="ARBA00022553"/>
    </source>
</evidence>
<protein>
    <recommendedName>
        <fullName evidence="3">histidine kinase</fullName>
        <ecNumber evidence="3">2.7.13.3</ecNumber>
    </recommendedName>
</protein>
<accession>A0A1H1XK87</accession>
<keyword evidence="17" id="KW-1185">Reference proteome</keyword>
<dbReference type="Gene3D" id="1.10.287.130">
    <property type="match status" value="1"/>
</dbReference>
<dbReference type="GO" id="GO:0005524">
    <property type="term" value="F:ATP binding"/>
    <property type="evidence" value="ECO:0007669"/>
    <property type="project" value="UniProtKB-KW"/>
</dbReference>
<keyword evidence="4" id="KW-0597">Phosphoprotein</keyword>
<evidence type="ECO:0000256" key="8">
    <source>
        <dbReference type="ARBA" id="ARBA00022777"/>
    </source>
</evidence>
<evidence type="ECO:0000256" key="11">
    <source>
        <dbReference type="ARBA" id="ARBA00023012"/>
    </source>
</evidence>
<proteinExistence type="predicted"/>
<comment type="subcellular location">
    <subcellularLocation>
        <location evidence="2">Membrane</location>
        <topology evidence="2">Multi-pass membrane protein</topology>
    </subcellularLocation>
</comment>
<evidence type="ECO:0000259" key="14">
    <source>
        <dbReference type="PROSITE" id="PS50109"/>
    </source>
</evidence>
<dbReference type="PROSITE" id="PS50885">
    <property type="entry name" value="HAMP"/>
    <property type="match status" value="1"/>
</dbReference>
<keyword evidence="9" id="KW-0067">ATP-binding</keyword>
<evidence type="ECO:0000256" key="6">
    <source>
        <dbReference type="ARBA" id="ARBA00022692"/>
    </source>
</evidence>
<evidence type="ECO:0000256" key="9">
    <source>
        <dbReference type="ARBA" id="ARBA00022840"/>
    </source>
</evidence>
<evidence type="ECO:0000256" key="1">
    <source>
        <dbReference type="ARBA" id="ARBA00000085"/>
    </source>
</evidence>
<organism evidence="16 17">
    <name type="scientific">Pseudomonas asplenii</name>
    <dbReference type="NCBI Taxonomy" id="53407"/>
    <lineage>
        <taxon>Bacteria</taxon>
        <taxon>Pseudomonadati</taxon>
        <taxon>Pseudomonadota</taxon>
        <taxon>Gammaproteobacteria</taxon>
        <taxon>Pseudomonadales</taxon>
        <taxon>Pseudomonadaceae</taxon>
        <taxon>Pseudomonas</taxon>
    </lineage>
</organism>
<evidence type="ECO:0000256" key="3">
    <source>
        <dbReference type="ARBA" id="ARBA00012438"/>
    </source>
</evidence>
<feature type="domain" description="HAMP" evidence="15">
    <location>
        <begin position="184"/>
        <end position="236"/>
    </location>
</feature>
<dbReference type="InterPro" id="IPR050428">
    <property type="entry name" value="TCS_sensor_his_kinase"/>
</dbReference>
<keyword evidence="7" id="KW-0547">Nucleotide-binding</keyword>
<dbReference type="EC" id="2.7.13.3" evidence="3"/>
<dbReference type="InterPro" id="IPR036890">
    <property type="entry name" value="HATPase_C_sf"/>
</dbReference>
<dbReference type="InterPro" id="IPR003660">
    <property type="entry name" value="HAMP_dom"/>
</dbReference>
<keyword evidence="5" id="KW-0808">Transferase</keyword>
<dbReference type="SUPFAM" id="SSF55874">
    <property type="entry name" value="ATPase domain of HSP90 chaperone/DNA topoisomerase II/histidine kinase"/>
    <property type="match status" value="1"/>
</dbReference>
<dbReference type="InterPro" id="IPR003661">
    <property type="entry name" value="HisK_dim/P_dom"/>
</dbReference>
<dbReference type="SMART" id="SM00387">
    <property type="entry name" value="HATPase_c"/>
    <property type="match status" value="1"/>
</dbReference>
<dbReference type="SUPFAM" id="SSF47384">
    <property type="entry name" value="Homodimeric domain of signal transducing histidine kinase"/>
    <property type="match status" value="1"/>
</dbReference>
<dbReference type="Gene3D" id="3.30.565.10">
    <property type="entry name" value="Histidine kinase-like ATPase, C-terminal domain"/>
    <property type="match status" value="1"/>
</dbReference>
<keyword evidence="8 16" id="KW-0418">Kinase</keyword>
<feature type="transmembrane region" description="Helical" evidence="13">
    <location>
        <begin position="165"/>
        <end position="190"/>
    </location>
</feature>
<evidence type="ECO:0000256" key="5">
    <source>
        <dbReference type="ARBA" id="ARBA00022679"/>
    </source>
</evidence>
<evidence type="ECO:0000256" key="13">
    <source>
        <dbReference type="SAM" id="Phobius"/>
    </source>
</evidence>
<name>A0A1H1XK87_9PSED</name>
<keyword evidence="12 13" id="KW-0472">Membrane</keyword>
<keyword evidence="10 13" id="KW-1133">Transmembrane helix</keyword>
<dbReference type="GO" id="GO:0000155">
    <property type="term" value="F:phosphorelay sensor kinase activity"/>
    <property type="evidence" value="ECO:0007669"/>
    <property type="project" value="InterPro"/>
</dbReference>
<dbReference type="Proteomes" id="UP000199524">
    <property type="component" value="Chromosome I"/>
</dbReference>
<evidence type="ECO:0000256" key="12">
    <source>
        <dbReference type="ARBA" id="ARBA00023136"/>
    </source>
</evidence>
<dbReference type="InterPro" id="IPR003594">
    <property type="entry name" value="HATPase_dom"/>
</dbReference>
<dbReference type="PRINTS" id="PR00344">
    <property type="entry name" value="BCTRLSENSOR"/>
</dbReference>
<evidence type="ECO:0000259" key="15">
    <source>
        <dbReference type="PROSITE" id="PS50885"/>
    </source>
</evidence>
<keyword evidence="11" id="KW-0902">Two-component regulatory system</keyword>
<keyword evidence="6 13" id="KW-0812">Transmembrane</keyword>
<comment type="catalytic activity">
    <reaction evidence="1">
        <text>ATP + protein L-histidine = ADP + protein N-phospho-L-histidine.</text>
        <dbReference type="EC" id="2.7.13.3"/>
    </reaction>
</comment>
<dbReference type="CDD" id="cd00075">
    <property type="entry name" value="HATPase"/>
    <property type="match status" value="1"/>
</dbReference>
<dbReference type="RefSeq" id="WP_090207787.1">
    <property type="nucleotide sequence ID" value="NZ_LT629777.1"/>
</dbReference>
<dbReference type="Pfam" id="PF02518">
    <property type="entry name" value="HATPase_c"/>
    <property type="match status" value="1"/>
</dbReference>
<dbReference type="GO" id="GO:0005886">
    <property type="term" value="C:plasma membrane"/>
    <property type="evidence" value="ECO:0007669"/>
    <property type="project" value="TreeGrafter"/>
</dbReference>